<proteinExistence type="predicted"/>
<dbReference type="VEuPathDB" id="MicrosporidiaDB:H312_00624"/>
<accession>A0A059F4U2</accession>
<dbReference type="AlphaFoldDB" id="A0A059F4U2"/>
<name>A0A059F4U2_9MICR</name>
<keyword evidence="1" id="KW-0472">Membrane</keyword>
<dbReference type="Proteomes" id="UP000030655">
    <property type="component" value="Unassembled WGS sequence"/>
</dbReference>
<evidence type="ECO:0000313" key="3">
    <source>
        <dbReference type="Proteomes" id="UP000030655"/>
    </source>
</evidence>
<keyword evidence="1" id="KW-0812">Transmembrane</keyword>
<evidence type="ECO:0000256" key="1">
    <source>
        <dbReference type="SAM" id="Phobius"/>
    </source>
</evidence>
<feature type="transmembrane region" description="Helical" evidence="1">
    <location>
        <begin position="94"/>
        <end position="114"/>
    </location>
</feature>
<organism evidence="2 3">
    <name type="scientific">Anncaliia algerae PRA339</name>
    <dbReference type="NCBI Taxonomy" id="1288291"/>
    <lineage>
        <taxon>Eukaryota</taxon>
        <taxon>Fungi</taxon>
        <taxon>Fungi incertae sedis</taxon>
        <taxon>Microsporidia</taxon>
        <taxon>Tubulinosematoidea</taxon>
        <taxon>Tubulinosematidae</taxon>
        <taxon>Anncaliia</taxon>
    </lineage>
</organism>
<dbReference type="EMBL" id="KK365134">
    <property type="protein sequence ID" value="KCZ81981.1"/>
    <property type="molecule type" value="Genomic_DNA"/>
</dbReference>
<keyword evidence="3" id="KW-1185">Reference proteome</keyword>
<reference evidence="3" key="1">
    <citation type="submission" date="2013-02" db="EMBL/GenBank/DDBJ databases">
        <authorList>
            <consortium name="The Broad Institute Genome Sequencing Platform"/>
            <person name="Cuomo C."/>
            <person name="Becnel J."/>
            <person name="Sanscrainte N."/>
            <person name="Walker B."/>
            <person name="Young S.K."/>
            <person name="Zeng Q."/>
            <person name="Gargeya S."/>
            <person name="Fitzgerald M."/>
            <person name="Haas B."/>
            <person name="Abouelleil A."/>
            <person name="Alvarado L."/>
            <person name="Arachchi H.M."/>
            <person name="Berlin A.M."/>
            <person name="Chapman S.B."/>
            <person name="Dewar J."/>
            <person name="Goldberg J."/>
            <person name="Griggs A."/>
            <person name="Gujja S."/>
            <person name="Hansen M."/>
            <person name="Howarth C."/>
            <person name="Imamovic A."/>
            <person name="Larimer J."/>
            <person name="McCowan C."/>
            <person name="Murphy C."/>
            <person name="Neiman D."/>
            <person name="Pearson M."/>
            <person name="Priest M."/>
            <person name="Roberts A."/>
            <person name="Saif S."/>
            <person name="Shea T."/>
            <person name="Sisk P."/>
            <person name="Sykes S."/>
            <person name="Wortman J."/>
            <person name="Nusbaum C."/>
            <person name="Birren B."/>
        </authorList>
    </citation>
    <scope>NUCLEOTIDE SEQUENCE [LARGE SCALE GENOMIC DNA]</scope>
    <source>
        <strain evidence="3">PRA339</strain>
    </source>
</reference>
<gene>
    <name evidence="2" type="ORF">H312_00624</name>
</gene>
<keyword evidence="1" id="KW-1133">Transmembrane helix</keyword>
<evidence type="ECO:0000313" key="2">
    <source>
        <dbReference type="EMBL" id="KCZ81981.1"/>
    </source>
</evidence>
<dbReference type="OrthoDB" id="2196867at2759"/>
<reference evidence="2 3" key="2">
    <citation type="submission" date="2014-03" db="EMBL/GenBank/DDBJ databases">
        <title>The Genome Sequence of Anncaliia algerae insect isolate PRA339.</title>
        <authorList>
            <consortium name="The Broad Institute Genome Sequencing Platform"/>
            <consortium name="The Broad Institute Genome Sequencing Center for Infectious Disease"/>
            <person name="Cuomo C."/>
            <person name="Becnel J."/>
            <person name="Sanscrainte N."/>
            <person name="Walker B."/>
            <person name="Young S.K."/>
            <person name="Zeng Q."/>
            <person name="Gargeya S."/>
            <person name="Fitzgerald M."/>
            <person name="Haas B."/>
            <person name="Abouelleil A."/>
            <person name="Alvarado L."/>
            <person name="Arachchi H.M."/>
            <person name="Berlin A.M."/>
            <person name="Chapman S.B."/>
            <person name="Dewar J."/>
            <person name="Goldberg J."/>
            <person name="Griggs A."/>
            <person name="Gujja S."/>
            <person name="Hansen M."/>
            <person name="Howarth C."/>
            <person name="Imamovic A."/>
            <person name="Larimer J."/>
            <person name="McCowan C."/>
            <person name="Murphy C."/>
            <person name="Neiman D."/>
            <person name="Pearson M."/>
            <person name="Priest M."/>
            <person name="Roberts A."/>
            <person name="Saif S."/>
            <person name="Shea T."/>
            <person name="Sisk P."/>
            <person name="Sykes S."/>
            <person name="Wortman J."/>
            <person name="Nusbaum C."/>
            <person name="Birren B."/>
        </authorList>
    </citation>
    <scope>NUCLEOTIDE SEQUENCE [LARGE SCALE GENOMIC DNA]</scope>
    <source>
        <strain evidence="2 3">PRA339</strain>
    </source>
</reference>
<protein>
    <submittedName>
        <fullName evidence="2">Uncharacterized protein</fullName>
    </submittedName>
</protein>
<feature type="non-terminal residue" evidence="2">
    <location>
        <position position="115"/>
    </location>
</feature>
<sequence length="115" mass="13937">MFLFFYFLSIRNDNYMFNKSEFDVIKIQDKEYYSSEMNGNQIIKVSFPGYLKYVLEKKDNKFILIDKTVYLNRLKEYPILVDVSYENRFYNTNYEMLCISVIIGNIILINLIIFK</sequence>
<dbReference type="HOGENOM" id="CLU_2170442_0_0_1"/>